<accession>A0A1G6MUZ1</accession>
<evidence type="ECO:0000313" key="1">
    <source>
        <dbReference type="EMBL" id="SDC58786.1"/>
    </source>
</evidence>
<proteinExistence type="predicted"/>
<dbReference type="EMBL" id="FMZO01000003">
    <property type="protein sequence ID" value="SDC58786.1"/>
    <property type="molecule type" value="Genomic_DNA"/>
</dbReference>
<dbReference type="RefSeq" id="WP_090389228.1">
    <property type="nucleotide sequence ID" value="NZ_FMZO01000003.1"/>
</dbReference>
<dbReference type="OrthoDB" id="9798714at2"/>
<keyword evidence="2" id="KW-1185">Reference proteome</keyword>
<gene>
    <name evidence="1" type="ORF">SAMN04487894_10331</name>
</gene>
<dbReference type="Proteomes" id="UP000198757">
    <property type="component" value="Unassembled WGS sequence"/>
</dbReference>
<name>A0A1G6MUZ1_NIADE</name>
<sequence length="314" mass="35616">MKISLFILSCFRFPIASVAQETSKIQSALWKIESPTGKTSYILGTIHSFGKSWLDSFPIITNKIEESAIFFNESNARPGQPNSHFYLDSSIKAKRAAVFFGDHTGKIDSFFSSYLGMEDGFSSIIDSCTSYAMQQRQILIYTRLLSLQYRDEILGMPFNPPDESYFAPIDFLVEAIANSAGLKIYGLDDPGYLKKTVYDEDSFSGQNELLMLVNNITALKKGTPNQSTERDKNDYQLYNRGLFDFSIAYNQKRSEIDWTTNVKRNQAWIKKLLPVLKRDNCFIAVGIGHLLSNNRYGVLDILERKGFKISEVAL</sequence>
<reference evidence="2" key="1">
    <citation type="submission" date="2016-10" db="EMBL/GenBank/DDBJ databases">
        <authorList>
            <person name="Varghese N."/>
            <person name="Submissions S."/>
        </authorList>
    </citation>
    <scope>NUCLEOTIDE SEQUENCE [LARGE SCALE GENOMIC DNA]</scope>
    <source>
        <strain evidence="2">DSM 25811 / CCM 8410 / LMG 26954 / E90</strain>
    </source>
</reference>
<evidence type="ECO:0000313" key="2">
    <source>
        <dbReference type="Proteomes" id="UP000198757"/>
    </source>
</evidence>
<dbReference type="AlphaFoldDB" id="A0A1G6MUZ1"/>
<protein>
    <submittedName>
        <fullName evidence="1">Uncharacterized conserved protein YbaP, TraB family</fullName>
    </submittedName>
</protein>
<dbReference type="Pfam" id="PF01963">
    <property type="entry name" value="TraB_PrgY_gumN"/>
    <property type="match status" value="1"/>
</dbReference>
<organism evidence="1 2">
    <name type="scientific">Niabella drilacis (strain DSM 25811 / CCM 8410 / CCUG 62505 / LMG 26954 / E90)</name>
    <dbReference type="NCBI Taxonomy" id="1285928"/>
    <lineage>
        <taxon>Bacteria</taxon>
        <taxon>Pseudomonadati</taxon>
        <taxon>Bacteroidota</taxon>
        <taxon>Chitinophagia</taxon>
        <taxon>Chitinophagales</taxon>
        <taxon>Chitinophagaceae</taxon>
        <taxon>Niabella</taxon>
    </lineage>
</organism>
<dbReference type="CDD" id="cd14789">
    <property type="entry name" value="Tiki"/>
    <property type="match status" value="1"/>
</dbReference>
<dbReference type="InterPro" id="IPR002816">
    <property type="entry name" value="TraB/PrgY/GumN_fam"/>
</dbReference>